<reference evidence="3 4" key="1">
    <citation type="submission" date="2024-09" db="EMBL/GenBank/DDBJ databases">
        <authorList>
            <person name="Lee S.D."/>
        </authorList>
    </citation>
    <scope>NUCLEOTIDE SEQUENCE [LARGE SCALE GENOMIC DNA]</scope>
    <source>
        <strain evidence="3 4">N8-3</strain>
    </source>
</reference>
<sequence>MTRTRTPEQSDPPRSAAPPRPRTFDEALAAVGSAATAADLLGTDPLAAARRYRRLIRLLHPDTAPPGRAAEATAASAALNALNAARAGSTAPPANTVTTPHHRYTTADLHATGDLALLRRARAAPHRDPYTELDVLLKVPRSPADNDLIAREATALNRLARHGDPRFHAYAPTLVETFRYTDPADPAPHAVRQVNAVQRLDGFRPLTDLAAARPEGVDARDAAWIWRRLLVALGYAHRAGVRHGAVLPEHVMIHPELHGVVLVDWCYSVTGAYAPLPALVERHRDRYPPEVLAREPATEATDIHLASLCMAELMGNQAPLALRAFVVGSTLPDQRRRPHDAWKLLAELDDLLDRRYGPRTFRPLHLPNRAIPPN</sequence>
<name>A0ABV6VYH5_9ACTN</name>
<dbReference type="EMBL" id="JBHFAB010000014">
    <property type="protein sequence ID" value="MFC1418810.1"/>
    <property type="molecule type" value="Genomic_DNA"/>
</dbReference>
<accession>A0ABV6VYH5</accession>
<evidence type="ECO:0000313" key="3">
    <source>
        <dbReference type="EMBL" id="MFC1418810.1"/>
    </source>
</evidence>
<dbReference type="RefSeq" id="WP_380537606.1">
    <property type="nucleotide sequence ID" value="NZ_JBHFAB010000014.1"/>
</dbReference>
<protein>
    <submittedName>
        <fullName evidence="3">Molecular chaperone DnaJ</fullName>
    </submittedName>
</protein>
<keyword evidence="4" id="KW-1185">Reference proteome</keyword>
<feature type="domain" description="Protein kinase" evidence="2">
    <location>
        <begin position="104"/>
        <end position="374"/>
    </location>
</feature>
<evidence type="ECO:0000313" key="4">
    <source>
        <dbReference type="Proteomes" id="UP001592531"/>
    </source>
</evidence>
<proteinExistence type="predicted"/>
<gene>
    <name evidence="3" type="ORF">ACEZDE_19535</name>
</gene>
<evidence type="ECO:0000259" key="2">
    <source>
        <dbReference type="PROSITE" id="PS50011"/>
    </source>
</evidence>
<evidence type="ECO:0000256" key="1">
    <source>
        <dbReference type="SAM" id="MobiDB-lite"/>
    </source>
</evidence>
<dbReference type="Proteomes" id="UP001592531">
    <property type="component" value="Unassembled WGS sequence"/>
</dbReference>
<dbReference type="InterPro" id="IPR000719">
    <property type="entry name" value="Prot_kinase_dom"/>
</dbReference>
<comment type="caution">
    <text evidence="3">The sequence shown here is derived from an EMBL/GenBank/DDBJ whole genome shotgun (WGS) entry which is preliminary data.</text>
</comment>
<dbReference type="InterPro" id="IPR011009">
    <property type="entry name" value="Kinase-like_dom_sf"/>
</dbReference>
<feature type="region of interest" description="Disordered" evidence="1">
    <location>
        <begin position="1"/>
        <end position="21"/>
    </location>
</feature>
<dbReference type="PROSITE" id="PS50011">
    <property type="entry name" value="PROTEIN_KINASE_DOM"/>
    <property type="match status" value="1"/>
</dbReference>
<dbReference type="SUPFAM" id="SSF56112">
    <property type="entry name" value="Protein kinase-like (PK-like)"/>
    <property type="match status" value="1"/>
</dbReference>
<organism evidence="3 4">
    <name type="scientific">Streptacidiphilus cavernicola</name>
    <dbReference type="NCBI Taxonomy" id="3342716"/>
    <lineage>
        <taxon>Bacteria</taxon>
        <taxon>Bacillati</taxon>
        <taxon>Actinomycetota</taxon>
        <taxon>Actinomycetes</taxon>
        <taxon>Kitasatosporales</taxon>
        <taxon>Streptomycetaceae</taxon>
        <taxon>Streptacidiphilus</taxon>
    </lineage>
</organism>
<dbReference type="Gene3D" id="1.10.510.10">
    <property type="entry name" value="Transferase(Phosphotransferase) domain 1"/>
    <property type="match status" value="1"/>
</dbReference>